<dbReference type="Pfam" id="PF01609">
    <property type="entry name" value="DDE_Tnp_1"/>
    <property type="match status" value="1"/>
</dbReference>
<dbReference type="GO" id="GO:0003677">
    <property type="term" value="F:DNA binding"/>
    <property type="evidence" value="ECO:0007669"/>
    <property type="project" value="InterPro"/>
</dbReference>
<dbReference type="EMBL" id="CP064954">
    <property type="protein sequence ID" value="QPK80247.1"/>
    <property type="molecule type" value="Genomic_DNA"/>
</dbReference>
<dbReference type="SUPFAM" id="SSF53098">
    <property type="entry name" value="Ribonuclease H-like"/>
    <property type="match status" value="1"/>
</dbReference>
<accession>A0A7T0KGI0</accession>
<dbReference type="InterPro" id="IPR047654">
    <property type="entry name" value="IS1634_transpos"/>
</dbReference>
<evidence type="ECO:0000313" key="3">
    <source>
        <dbReference type="EMBL" id="QPK80331.1"/>
    </source>
</evidence>
<dbReference type="PANTHER" id="PTHR34614">
    <property type="match status" value="1"/>
</dbReference>
<protein>
    <submittedName>
        <fullName evidence="3">IS1634 family transposase</fullName>
    </submittedName>
</protein>
<dbReference type="EMBL" id="CP064954">
    <property type="protein sequence ID" value="QPK80331.1"/>
    <property type="molecule type" value="Genomic_DNA"/>
</dbReference>
<evidence type="ECO:0000313" key="6">
    <source>
        <dbReference type="Proteomes" id="UP000594681"/>
    </source>
</evidence>
<gene>
    <name evidence="2" type="ORF">G7Y31_01345</name>
    <name evidence="3" type="ORF">G7Y31_06445</name>
    <name evidence="4" type="ORF">G7Y31_08100</name>
    <name evidence="5" type="ORF">G7Y31_08605</name>
</gene>
<dbReference type="InterPro" id="IPR012337">
    <property type="entry name" value="RNaseH-like_sf"/>
</dbReference>
<dbReference type="EMBL" id="CP064954">
    <property type="protein sequence ID" value="QPK80375.1"/>
    <property type="molecule type" value="Genomic_DNA"/>
</dbReference>
<keyword evidence="6" id="KW-1185">Reference proteome</keyword>
<feature type="domain" description="Transposase IS4-like" evidence="1">
    <location>
        <begin position="162"/>
        <end position="436"/>
    </location>
</feature>
<evidence type="ECO:0000313" key="4">
    <source>
        <dbReference type="EMBL" id="QPK80369.1"/>
    </source>
</evidence>
<dbReference type="GO" id="GO:0006313">
    <property type="term" value="P:DNA transposition"/>
    <property type="evidence" value="ECO:0007669"/>
    <property type="project" value="InterPro"/>
</dbReference>
<reference evidence="3 6" key="1">
    <citation type="submission" date="2020-11" db="EMBL/GenBank/DDBJ databases">
        <title>Corynebacterium sp. ZJ-599.</title>
        <authorList>
            <person name="Zhou J."/>
        </authorList>
    </citation>
    <scope>NUCLEOTIDE SEQUENCE [LARGE SCALE GENOMIC DNA]</scope>
    <source>
        <strain evidence="3 6">ZJ-599</strain>
    </source>
</reference>
<dbReference type="KEGG" id="cliz:G7Y31_08605"/>
<dbReference type="KEGG" id="cliz:G7Y31_08100"/>
<dbReference type="InterPro" id="IPR002559">
    <property type="entry name" value="Transposase_11"/>
</dbReference>
<dbReference type="PANTHER" id="PTHR34614:SF2">
    <property type="entry name" value="TRANSPOSASE IS4-LIKE DOMAIN-CONTAINING PROTEIN"/>
    <property type="match status" value="1"/>
</dbReference>
<organism evidence="3 6">
    <name type="scientific">Corynebacterium lizhenjunii</name>
    <dbReference type="NCBI Taxonomy" id="2709394"/>
    <lineage>
        <taxon>Bacteria</taxon>
        <taxon>Bacillati</taxon>
        <taxon>Actinomycetota</taxon>
        <taxon>Actinomycetes</taxon>
        <taxon>Mycobacteriales</taxon>
        <taxon>Corynebacteriaceae</taxon>
        <taxon>Corynebacterium</taxon>
    </lineage>
</organism>
<dbReference type="KEGG" id="cliz:G7Y31_06445"/>
<dbReference type="EMBL" id="CP064954">
    <property type="protein sequence ID" value="QPK80369.1"/>
    <property type="molecule type" value="Genomic_DNA"/>
</dbReference>
<evidence type="ECO:0000313" key="2">
    <source>
        <dbReference type="EMBL" id="QPK80247.1"/>
    </source>
</evidence>
<evidence type="ECO:0000313" key="5">
    <source>
        <dbReference type="EMBL" id="QPK80375.1"/>
    </source>
</evidence>
<dbReference type="GO" id="GO:0004803">
    <property type="term" value="F:transposase activity"/>
    <property type="evidence" value="ECO:0007669"/>
    <property type="project" value="InterPro"/>
</dbReference>
<dbReference type="KEGG" id="cliz:G7Y31_01345"/>
<dbReference type="NCBIfam" id="NF033559">
    <property type="entry name" value="transpos_IS1634"/>
    <property type="match status" value="1"/>
</dbReference>
<dbReference type="AlphaFoldDB" id="A0A7T0KGI0"/>
<sequence length="492" mass="54333">MQVVLEERAGKKAMKHIGSAHDDYELALLKAEAQRVIDGDQLCLDLGLDDRNAPAGSGSKDNPLPVSSQKAGVLLECIDSCYQRLGFDVATGGDQVFANLVRARIIQPGSKLDSIETLAEVGVVSATYATIKRHLASYATESFREILSQALARHAGIGAGSFVLYDVTTLYFETDTPDDLRKSGFSKERRVEPQILVGLLTDATGFPLHIGAYEGNKAETHTLLPMIRAFQSAYNLDRVTIVADAGMFSAENKTAIVEAGLDYILSTKVPSLPEVITQWKQEHPGQDYTHGQIWSQPSYTDRRHATTGKPDSVTHFHYSYDRARRTVRGIDEQLAKAARAVEGKVAIKRNRYIDLKAPNKKVNYELATKHRALAGIKGYETTLTSMPAPEVLRAYRHLLNIEKSFRMSKSDLKARPIYARTEDSINAHLNIVMAALAISQMMETATGKSIKRLVRTLKKYRTFELKLNGTTIHAATPLPPDVQQLLNAITQA</sequence>
<name>A0A7T0KGI0_9CORY</name>
<dbReference type="Proteomes" id="UP000594681">
    <property type="component" value="Chromosome"/>
</dbReference>
<proteinExistence type="predicted"/>
<evidence type="ECO:0000259" key="1">
    <source>
        <dbReference type="Pfam" id="PF01609"/>
    </source>
</evidence>